<keyword evidence="4" id="KW-1185">Reference proteome</keyword>
<dbReference type="Proteomes" id="UP000628710">
    <property type="component" value="Unassembled WGS sequence"/>
</dbReference>
<keyword evidence="1" id="KW-0597">Phosphoprotein</keyword>
<dbReference type="PANTHER" id="PTHR14087">
    <property type="entry name" value="THYMOCYTE NUCLEAR PROTEIN 1"/>
    <property type="match status" value="1"/>
</dbReference>
<dbReference type="InterPro" id="IPR047197">
    <property type="entry name" value="THYN1-like_EVE"/>
</dbReference>
<evidence type="ECO:0000313" key="4">
    <source>
        <dbReference type="Proteomes" id="UP000628710"/>
    </source>
</evidence>
<dbReference type="Gene3D" id="3.10.590.10">
    <property type="entry name" value="ph1033 like domains"/>
    <property type="match status" value="1"/>
</dbReference>
<gene>
    <name evidence="3" type="ORF">I8J31_19945</name>
</gene>
<feature type="domain" description="EVE" evidence="2">
    <location>
        <begin position="3"/>
        <end position="148"/>
    </location>
</feature>
<dbReference type="Pfam" id="PF01878">
    <property type="entry name" value="EVE"/>
    <property type="match status" value="1"/>
</dbReference>
<dbReference type="SUPFAM" id="SSF88697">
    <property type="entry name" value="PUA domain-like"/>
    <property type="match status" value="1"/>
</dbReference>
<evidence type="ECO:0000259" key="2">
    <source>
        <dbReference type="Pfam" id="PF01878"/>
    </source>
</evidence>
<proteinExistence type="predicted"/>
<name>A0A934N1X6_9GAMM</name>
<dbReference type="RefSeq" id="WP_199470343.1">
    <property type="nucleotide sequence ID" value="NZ_JAEMNX010000037.1"/>
</dbReference>
<dbReference type="InterPro" id="IPR015947">
    <property type="entry name" value="PUA-like_sf"/>
</dbReference>
<evidence type="ECO:0000313" key="3">
    <source>
        <dbReference type="EMBL" id="MBJ7539950.1"/>
    </source>
</evidence>
<dbReference type="InterPro" id="IPR052181">
    <property type="entry name" value="5hmC_binding"/>
</dbReference>
<protein>
    <submittedName>
        <fullName evidence="3">EVE domain-containing protein</fullName>
    </submittedName>
</protein>
<dbReference type="EMBL" id="JAEMNX010000037">
    <property type="protein sequence ID" value="MBJ7539950.1"/>
    <property type="molecule type" value="Genomic_DNA"/>
</dbReference>
<organism evidence="3 4">
    <name type="scientific">Marinomonas transparens</name>
    <dbReference type="NCBI Taxonomy" id="2795388"/>
    <lineage>
        <taxon>Bacteria</taxon>
        <taxon>Pseudomonadati</taxon>
        <taxon>Pseudomonadota</taxon>
        <taxon>Gammaproteobacteria</taxon>
        <taxon>Oceanospirillales</taxon>
        <taxon>Oceanospirillaceae</taxon>
        <taxon>Marinomonas</taxon>
    </lineage>
</organism>
<dbReference type="InterPro" id="IPR002740">
    <property type="entry name" value="EVE_domain"/>
</dbReference>
<accession>A0A934N1X6</accession>
<dbReference type="FunFam" id="3.10.590.10:FF:000003">
    <property type="entry name" value="Thymocyte nuclear protein 1"/>
    <property type="match status" value="1"/>
</dbReference>
<evidence type="ECO:0000256" key="1">
    <source>
        <dbReference type="ARBA" id="ARBA00022553"/>
    </source>
</evidence>
<comment type="caution">
    <text evidence="3">The sequence shown here is derived from an EMBL/GenBank/DDBJ whole genome shotgun (WGS) entry which is preliminary data.</text>
</comment>
<reference evidence="3" key="1">
    <citation type="submission" date="2020-12" db="EMBL/GenBank/DDBJ databases">
        <title>Marinomonas arctica sp. nov., a psychrotolerant bacterium isolated from the Arctic.</title>
        <authorList>
            <person name="Zhang Y."/>
        </authorList>
    </citation>
    <scope>NUCLEOTIDE SEQUENCE</scope>
    <source>
        <strain evidence="3">C1424</strain>
    </source>
</reference>
<dbReference type="CDD" id="cd21133">
    <property type="entry name" value="EVE"/>
    <property type="match status" value="1"/>
</dbReference>
<dbReference type="PANTHER" id="PTHR14087:SF7">
    <property type="entry name" value="THYMOCYTE NUCLEAR PROTEIN 1"/>
    <property type="match status" value="1"/>
</dbReference>
<sequence>MSNYWLMKSEPDAFSIEDLHALNQSPWDGVRNYQARNFMRAMQTGDQVFFYHSSCPTPGIAGTARVCKEAYPDHSSWDPTSAYFDPKSTPEDPRWFMVDIEFVEKWQKVVTLAELKQSPALSDMILTKKGSRLSIMPVTQEEWDYIIKILKT</sequence>
<dbReference type="AlphaFoldDB" id="A0A934N1X6"/>